<sequence>MYLNSDAAKAVVTVASQQIAAFADKHAIAIEADQCDELAESLVHVYQAFFTGLAHGSQAARTRVDP</sequence>
<dbReference type="KEGG" id="psuu:Psuf_028320"/>
<keyword evidence="2" id="KW-1185">Reference proteome</keyword>
<dbReference type="Proteomes" id="UP000503011">
    <property type="component" value="Chromosome"/>
</dbReference>
<organism evidence="1 2">
    <name type="scientific">Phytohabitans suffuscus</name>
    <dbReference type="NCBI Taxonomy" id="624315"/>
    <lineage>
        <taxon>Bacteria</taxon>
        <taxon>Bacillati</taxon>
        <taxon>Actinomycetota</taxon>
        <taxon>Actinomycetes</taxon>
        <taxon>Micromonosporales</taxon>
        <taxon>Micromonosporaceae</taxon>
    </lineage>
</organism>
<evidence type="ECO:0000313" key="2">
    <source>
        <dbReference type="Proteomes" id="UP000503011"/>
    </source>
</evidence>
<evidence type="ECO:0000313" key="1">
    <source>
        <dbReference type="EMBL" id="BCB85519.1"/>
    </source>
</evidence>
<protein>
    <submittedName>
        <fullName evidence="1">Uncharacterized protein</fullName>
    </submittedName>
</protein>
<accession>A0A6F8YHN1</accession>
<reference evidence="1 2" key="2">
    <citation type="submission" date="2020-03" db="EMBL/GenBank/DDBJ databases">
        <authorList>
            <person name="Ichikawa N."/>
            <person name="Kimura A."/>
            <person name="Kitahashi Y."/>
            <person name="Uohara A."/>
        </authorList>
    </citation>
    <scope>NUCLEOTIDE SEQUENCE [LARGE SCALE GENOMIC DNA]</scope>
    <source>
        <strain evidence="1 2">NBRC 105367</strain>
    </source>
</reference>
<dbReference type="AlphaFoldDB" id="A0A6F8YHN1"/>
<gene>
    <name evidence="1" type="ORF">Psuf_028320</name>
</gene>
<dbReference type="EMBL" id="AP022871">
    <property type="protein sequence ID" value="BCB85519.1"/>
    <property type="molecule type" value="Genomic_DNA"/>
</dbReference>
<reference evidence="1 2" key="1">
    <citation type="submission" date="2020-03" db="EMBL/GenBank/DDBJ databases">
        <title>Whole genome shotgun sequence of Phytohabitans suffuscus NBRC 105367.</title>
        <authorList>
            <person name="Komaki H."/>
            <person name="Tamura T."/>
        </authorList>
    </citation>
    <scope>NUCLEOTIDE SEQUENCE [LARGE SCALE GENOMIC DNA]</scope>
    <source>
        <strain evidence="1 2">NBRC 105367</strain>
    </source>
</reference>
<dbReference type="RefSeq" id="WP_173157194.1">
    <property type="nucleotide sequence ID" value="NZ_AP022871.1"/>
</dbReference>
<name>A0A6F8YHN1_9ACTN</name>
<proteinExistence type="predicted"/>